<organism evidence="1 2">
    <name type="scientific">Phialemonium thermophilum</name>
    <dbReference type="NCBI Taxonomy" id="223376"/>
    <lineage>
        <taxon>Eukaryota</taxon>
        <taxon>Fungi</taxon>
        <taxon>Dikarya</taxon>
        <taxon>Ascomycota</taxon>
        <taxon>Pezizomycotina</taxon>
        <taxon>Sordariomycetes</taxon>
        <taxon>Sordariomycetidae</taxon>
        <taxon>Cephalothecales</taxon>
        <taxon>Cephalothecaceae</taxon>
        <taxon>Phialemonium</taxon>
    </lineage>
</organism>
<evidence type="ECO:0000313" key="2">
    <source>
        <dbReference type="Proteomes" id="UP001586593"/>
    </source>
</evidence>
<sequence length="125" mass="13048">MGAEVLLAGARHVDQVHDRLRRVGAERDLHLLGDVEGDGLRGLALLAQHLGEEVAEAAEAQVAVPAPDGEGDDDALAAAEGAHPPAALLYLHVAVGLLGRREGRARERLVPARGAAVLPLEQVDE</sequence>
<comment type="caution">
    <text evidence="1">The sequence shown here is derived from an EMBL/GenBank/DDBJ whole genome shotgun (WGS) entry which is preliminary data.</text>
</comment>
<keyword evidence="2" id="KW-1185">Reference proteome</keyword>
<proteinExistence type="predicted"/>
<name>A0ABR3VS73_9PEZI</name>
<dbReference type="EMBL" id="JAZHXJ010001669">
    <property type="protein sequence ID" value="KAL1844499.1"/>
    <property type="molecule type" value="Genomic_DNA"/>
</dbReference>
<protein>
    <submittedName>
        <fullName evidence="1">Uncharacterized protein</fullName>
    </submittedName>
</protein>
<accession>A0ABR3VS73</accession>
<evidence type="ECO:0000313" key="1">
    <source>
        <dbReference type="EMBL" id="KAL1844499.1"/>
    </source>
</evidence>
<dbReference type="Proteomes" id="UP001586593">
    <property type="component" value="Unassembled WGS sequence"/>
</dbReference>
<gene>
    <name evidence="1" type="ORF">VTK73DRAFT_2416</name>
</gene>
<reference evidence="1 2" key="1">
    <citation type="journal article" date="2024" name="Commun. Biol.">
        <title>Comparative genomic analysis of thermophilic fungi reveals convergent evolutionary adaptations and gene losses.</title>
        <authorList>
            <person name="Steindorff A.S."/>
            <person name="Aguilar-Pontes M.V."/>
            <person name="Robinson A.J."/>
            <person name="Andreopoulos B."/>
            <person name="LaButti K."/>
            <person name="Kuo A."/>
            <person name="Mondo S."/>
            <person name="Riley R."/>
            <person name="Otillar R."/>
            <person name="Haridas S."/>
            <person name="Lipzen A."/>
            <person name="Grimwood J."/>
            <person name="Schmutz J."/>
            <person name="Clum A."/>
            <person name="Reid I.D."/>
            <person name="Moisan M.C."/>
            <person name="Butler G."/>
            <person name="Nguyen T.T.M."/>
            <person name="Dewar K."/>
            <person name="Conant G."/>
            <person name="Drula E."/>
            <person name="Henrissat B."/>
            <person name="Hansel C."/>
            <person name="Singer S."/>
            <person name="Hutchinson M.I."/>
            <person name="de Vries R.P."/>
            <person name="Natvig D.O."/>
            <person name="Powell A.J."/>
            <person name="Tsang A."/>
            <person name="Grigoriev I.V."/>
        </authorList>
    </citation>
    <scope>NUCLEOTIDE SEQUENCE [LARGE SCALE GENOMIC DNA]</scope>
    <source>
        <strain evidence="1 2">ATCC 24622</strain>
    </source>
</reference>